<sequence length="71" mass="7578">MKKKITIEGMSCNHCVGHVAEALKEVCGVKNVEVDLDGKNAVVELAHAVEDSKLIAAIDEAGYQAVKVEEV</sequence>
<dbReference type="GO" id="GO:0046872">
    <property type="term" value="F:metal ion binding"/>
    <property type="evidence" value="ECO:0007669"/>
    <property type="project" value="UniProtKB-KW"/>
</dbReference>
<organism evidence="3 4">
    <name type="scientific">Thermotalea metallivorans</name>
    <dbReference type="NCBI Taxonomy" id="520762"/>
    <lineage>
        <taxon>Bacteria</taxon>
        <taxon>Bacillati</taxon>
        <taxon>Bacillota</taxon>
        <taxon>Clostridia</taxon>
        <taxon>Peptostreptococcales</taxon>
        <taxon>Thermotaleaceae</taxon>
        <taxon>Thermotalea</taxon>
    </lineage>
</organism>
<proteinExistence type="predicted"/>
<dbReference type="CDD" id="cd00371">
    <property type="entry name" value="HMA"/>
    <property type="match status" value="1"/>
</dbReference>
<feature type="domain" description="HMA" evidence="2">
    <location>
        <begin position="1"/>
        <end position="66"/>
    </location>
</feature>
<dbReference type="STRING" id="520762.AN619_03080"/>
<dbReference type="RefSeq" id="WP_068554409.1">
    <property type="nucleotide sequence ID" value="NZ_LOEE01000008.1"/>
</dbReference>
<dbReference type="InterPro" id="IPR017969">
    <property type="entry name" value="Heavy-metal-associated_CS"/>
</dbReference>
<evidence type="ECO:0000256" key="1">
    <source>
        <dbReference type="ARBA" id="ARBA00022723"/>
    </source>
</evidence>
<accession>A0A140LBS3</accession>
<comment type="caution">
    <text evidence="3">The sequence shown here is derived from an EMBL/GenBank/DDBJ whole genome shotgun (WGS) entry which is preliminary data.</text>
</comment>
<dbReference type="Pfam" id="PF00403">
    <property type="entry name" value="HMA"/>
    <property type="match status" value="1"/>
</dbReference>
<protein>
    <submittedName>
        <fullName evidence="3">Copper chaperone CopZ</fullName>
    </submittedName>
</protein>
<name>A0A140LBS3_9FIRM</name>
<dbReference type="InterPro" id="IPR006121">
    <property type="entry name" value="HMA_dom"/>
</dbReference>
<dbReference type="PROSITE" id="PS50846">
    <property type="entry name" value="HMA_2"/>
    <property type="match status" value="1"/>
</dbReference>
<dbReference type="AlphaFoldDB" id="A0A140LBS3"/>
<dbReference type="FunFam" id="3.30.70.100:FF:000001">
    <property type="entry name" value="ATPase copper transporting beta"/>
    <property type="match status" value="1"/>
</dbReference>
<evidence type="ECO:0000313" key="3">
    <source>
        <dbReference type="EMBL" id="KXG77998.1"/>
    </source>
</evidence>
<dbReference type="EMBL" id="LOEE01000008">
    <property type="protein sequence ID" value="KXG77998.1"/>
    <property type="molecule type" value="Genomic_DNA"/>
</dbReference>
<dbReference type="InterPro" id="IPR036163">
    <property type="entry name" value="HMA_dom_sf"/>
</dbReference>
<keyword evidence="1" id="KW-0479">Metal-binding</keyword>
<keyword evidence="4" id="KW-1185">Reference proteome</keyword>
<evidence type="ECO:0000259" key="2">
    <source>
        <dbReference type="PROSITE" id="PS50846"/>
    </source>
</evidence>
<dbReference type="OrthoDB" id="9813965at2"/>
<evidence type="ECO:0000313" key="4">
    <source>
        <dbReference type="Proteomes" id="UP000070456"/>
    </source>
</evidence>
<gene>
    <name evidence="3" type="primary">copZ</name>
    <name evidence="3" type="ORF">AN619_03080</name>
</gene>
<dbReference type="Gene3D" id="3.30.70.100">
    <property type="match status" value="1"/>
</dbReference>
<dbReference type="PROSITE" id="PS01047">
    <property type="entry name" value="HMA_1"/>
    <property type="match status" value="1"/>
</dbReference>
<reference evidence="3 4" key="1">
    <citation type="submission" date="2015-12" db="EMBL/GenBank/DDBJ databases">
        <title>Draft genome sequence of the thermoanaerobe Thermotalea metallivorans, an isolate from the runoff channel of the Great Artesian Basin, Australia.</title>
        <authorList>
            <person name="Patel B.K."/>
        </authorList>
    </citation>
    <scope>NUCLEOTIDE SEQUENCE [LARGE SCALE GENOMIC DNA]</scope>
    <source>
        <strain evidence="3 4">B2-1</strain>
    </source>
</reference>
<dbReference type="SUPFAM" id="SSF55008">
    <property type="entry name" value="HMA, heavy metal-associated domain"/>
    <property type="match status" value="1"/>
</dbReference>
<dbReference type="Proteomes" id="UP000070456">
    <property type="component" value="Unassembled WGS sequence"/>
</dbReference>